<feature type="compositionally biased region" description="Basic residues" evidence="1">
    <location>
        <begin position="56"/>
        <end position="71"/>
    </location>
</feature>
<feature type="compositionally biased region" description="Pro residues" evidence="1">
    <location>
        <begin position="96"/>
        <end position="113"/>
    </location>
</feature>
<dbReference type="Proteomes" id="UP000799767">
    <property type="component" value="Unassembled WGS sequence"/>
</dbReference>
<feature type="compositionally biased region" description="Basic and acidic residues" evidence="1">
    <location>
        <begin position="116"/>
        <end position="132"/>
    </location>
</feature>
<feature type="compositionally biased region" description="Acidic residues" evidence="1">
    <location>
        <begin position="77"/>
        <end position="90"/>
    </location>
</feature>
<feature type="compositionally biased region" description="Basic and acidic residues" evidence="1">
    <location>
        <begin position="141"/>
        <end position="207"/>
    </location>
</feature>
<organism evidence="2 3">
    <name type="scientific">Neohortaea acidophila</name>
    <dbReference type="NCBI Taxonomy" id="245834"/>
    <lineage>
        <taxon>Eukaryota</taxon>
        <taxon>Fungi</taxon>
        <taxon>Dikarya</taxon>
        <taxon>Ascomycota</taxon>
        <taxon>Pezizomycotina</taxon>
        <taxon>Dothideomycetes</taxon>
        <taxon>Dothideomycetidae</taxon>
        <taxon>Mycosphaerellales</taxon>
        <taxon>Teratosphaeriaceae</taxon>
        <taxon>Neohortaea</taxon>
    </lineage>
</organism>
<dbReference type="EMBL" id="MU001636">
    <property type="protein sequence ID" value="KAF2482322.1"/>
    <property type="molecule type" value="Genomic_DNA"/>
</dbReference>
<dbReference type="GeneID" id="54470684"/>
<evidence type="ECO:0000313" key="2">
    <source>
        <dbReference type="EMBL" id="KAF2482322.1"/>
    </source>
</evidence>
<feature type="compositionally biased region" description="Basic and acidic residues" evidence="1">
    <location>
        <begin position="303"/>
        <end position="316"/>
    </location>
</feature>
<feature type="compositionally biased region" description="Low complexity" evidence="1">
    <location>
        <begin position="227"/>
        <end position="258"/>
    </location>
</feature>
<dbReference type="AlphaFoldDB" id="A0A6A6PQN3"/>
<evidence type="ECO:0000313" key="3">
    <source>
        <dbReference type="Proteomes" id="UP000799767"/>
    </source>
</evidence>
<feature type="region of interest" description="Disordered" evidence="1">
    <location>
        <begin position="1"/>
        <end position="330"/>
    </location>
</feature>
<evidence type="ECO:0000256" key="1">
    <source>
        <dbReference type="SAM" id="MobiDB-lite"/>
    </source>
</evidence>
<sequence>MAGRYNLRQTTVIERAKRAAAPAPAPPRRPRNAAATAAAKPAAAPKRKAGAPAGRGRPKKKPATKAAKGRGRARDADSEDDELEDDDQDNNDGPPFAEPPAADPPVAEPPAADPPAEERDLGGDNAEGRDNGTLDEENRLEEERLQEGARERERREEEEGNRREDERIQEEIRERERREEEEKKQREEEEAKERERREMAPPDRDQTLDENPPGGNDEPPPEKPRSGGAAAGAENATGDDNATGGGIAAARDSGAAAGDENAAQSNGAAAGDNKAPGSGGATAGVGVTTGATAGAGGEDDLRDYESYEAQERDQDRPISPVYEPTSPGPPSLTQYWDNFMAQFLDDQQELRLKWRPLRSRALLLEALTEGVGETTEVEPPMYIDELHYERTLSDLNAADLDRFGPLADRPNFTSFDDPTHPHCAEHRYNEWAMTMIWAQHAAKLNSTAGKDEATWCCHRAVIQLQSLEDRDRWILPDDDEDDPLIPAKTFLDGMGPENVRMNPLKARALDILSLGVRVAPHLQGKWYKLDFLGAGGFGRAYAYGQYDDRGRLCDVSSWLLHP</sequence>
<proteinExistence type="predicted"/>
<reference evidence="2" key="1">
    <citation type="journal article" date="2020" name="Stud. Mycol.">
        <title>101 Dothideomycetes genomes: a test case for predicting lifestyles and emergence of pathogens.</title>
        <authorList>
            <person name="Haridas S."/>
            <person name="Albert R."/>
            <person name="Binder M."/>
            <person name="Bloem J."/>
            <person name="Labutti K."/>
            <person name="Salamov A."/>
            <person name="Andreopoulos B."/>
            <person name="Baker S."/>
            <person name="Barry K."/>
            <person name="Bills G."/>
            <person name="Bluhm B."/>
            <person name="Cannon C."/>
            <person name="Castanera R."/>
            <person name="Culley D."/>
            <person name="Daum C."/>
            <person name="Ezra D."/>
            <person name="Gonzalez J."/>
            <person name="Henrissat B."/>
            <person name="Kuo A."/>
            <person name="Liang C."/>
            <person name="Lipzen A."/>
            <person name="Lutzoni F."/>
            <person name="Magnuson J."/>
            <person name="Mondo S."/>
            <person name="Nolan M."/>
            <person name="Ohm R."/>
            <person name="Pangilinan J."/>
            <person name="Park H.-J."/>
            <person name="Ramirez L."/>
            <person name="Alfaro M."/>
            <person name="Sun H."/>
            <person name="Tritt A."/>
            <person name="Yoshinaga Y."/>
            <person name="Zwiers L.-H."/>
            <person name="Turgeon B."/>
            <person name="Goodwin S."/>
            <person name="Spatafora J."/>
            <person name="Crous P."/>
            <person name="Grigoriev I."/>
        </authorList>
    </citation>
    <scope>NUCLEOTIDE SEQUENCE</scope>
    <source>
        <strain evidence="2">CBS 113389</strain>
    </source>
</reference>
<feature type="compositionally biased region" description="Low complexity" evidence="1">
    <location>
        <begin position="32"/>
        <end position="55"/>
    </location>
</feature>
<accession>A0A6A6PQN3</accession>
<keyword evidence="3" id="KW-1185">Reference proteome</keyword>
<dbReference type="RefSeq" id="XP_033588892.1">
    <property type="nucleotide sequence ID" value="XM_033729682.1"/>
</dbReference>
<protein>
    <submittedName>
        <fullName evidence="2">Uncharacterized protein</fullName>
    </submittedName>
</protein>
<name>A0A6A6PQN3_9PEZI</name>
<gene>
    <name evidence="2" type="ORF">BDY17DRAFT_158117</name>
</gene>